<organism evidence="1 2">
    <name type="scientific">Cyclotella cryptica</name>
    <dbReference type="NCBI Taxonomy" id="29204"/>
    <lineage>
        <taxon>Eukaryota</taxon>
        <taxon>Sar</taxon>
        <taxon>Stramenopiles</taxon>
        <taxon>Ochrophyta</taxon>
        <taxon>Bacillariophyta</taxon>
        <taxon>Coscinodiscophyceae</taxon>
        <taxon>Thalassiosirophycidae</taxon>
        <taxon>Stephanodiscales</taxon>
        <taxon>Stephanodiscaceae</taxon>
        <taxon>Cyclotella</taxon>
    </lineage>
</organism>
<dbReference type="EMBL" id="JABMIG020000216">
    <property type="protein sequence ID" value="KAL3785355.1"/>
    <property type="molecule type" value="Genomic_DNA"/>
</dbReference>
<comment type="caution">
    <text evidence="1">The sequence shown here is derived from an EMBL/GenBank/DDBJ whole genome shotgun (WGS) entry which is preliminary data.</text>
</comment>
<evidence type="ECO:0000313" key="2">
    <source>
        <dbReference type="Proteomes" id="UP001516023"/>
    </source>
</evidence>
<name>A0ABD3PFX6_9STRA</name>
<dbReference type="AlphaFoldDB" id="A0ABD3PFX6"/>
<keyword evidence="2" id="KW-1185">Reference proteome</keyword>
<reference evidence="1 2" key="1">
    <citation type="journal article" date="2020" name="G3 (Bethesda)">
        <title>Improved Reference Genome for Cyclotella cryptica CCMP332, a Model for Cell Wall Morphogenesis, Salinity Adaptation, and Lipid Production in Diatoms (Bacillariophyta).</title>
        <authorList>
            <person name="Roberts W.R."/>
            <person name="Downey K.M."/>
            <person name="Ruck E.C."/>
            <person name="Traller J.C."/>
            <person name="Alverson A.J."/>
        </authorList>
    </citation>
    <scope>NUCLEOTIDE SEQUENCE [LARGE SCALE GENOMIC DNA]</scope>
    <source>
        <strain evidence="1 2">CCMP332</strain>
    </source>
</reference>
<proteinExistence type="predicted"/>
<accession>A0ABD3PFX6</accession>
<protein>
    <recommendedName>
        <fullName evidence="3">LAGLIDADG homing endonuclease</fullName>
    </recommendedName>
</protein>
<sequence length="64" mass="7639">MFTKLLHLSKKEKRKTAKVVFLMFTDKRGYHKDRQKVHKHNCTDDEFWGLGVIIILKHCNLIVT</sequence>
<dbReference type="Proteomes" id="UP001516023">
    <property type="component" value="Unassembled WGS sequence"/>
</dbReference>
<gene>
    <name evidence="1" type="ORF">HJC23_011038</name>
</gene>
<evidence type="ECO:0000313" key="1">
    <source>
        <dbReference type="EMBL" id="KAL3785355.1"/>
    </source>
</evidence>
<evidence type="ECO:0008006" key="3">
    <source>
        <dbReference type="Google" id="ProtNLM"/>
    </source>
</evidence>